<dbReference type="EMBL" id="CP045875">
    <property type="protein sequence ID" value="QGG48059.1"/>
    <property type="molecule type" value="Genomic_DNA"/>
</dbReference>
<accession>A0A5Q2N2H0</accession>
<dbReference type="RefSeq" id="WP_153725322.1">
    <property type="nucleotide sequence ID" value="NZ_CP045875.1"/>
</dbReference>
<sequence length="171" mass="19031">MTRKKGLSEANCFEAINSSTFSVPATFLIRGDSVRDPQSQGARLAHHFLEQNRGILSNFAVQSDIHYDGRAVQLRFQTGTQIGAFPLLSPTTSKPDYGLVIKPRFGWSGIGPLLAQMGWRVLPSPLKLPLLRQSERKVPPWVLSSVILHRIKALLGQVDRTFDYVERCTGS</sequence>
<gene>
    <name evidence="1" type="ORF">FTV88_1961</name>
</gene>
<dbReference type="KEGG" id="hcv:FTV88_1961"/>
<organism evidence="1 2">
    <name type="scientific">Heliorestis convoluta</name>
    <dbReference type="NCBI Taxonomy" id="356322"/>
    <lineage>
        <taxon>Bacteria</taxon>
        <taxon>Bacillati</taxon>
        <taxon>Bacillota</taxon>
        <taxon>Clostridia</taxon>
        <taxon>Eubacteriales</taxon>
        <taxon>Heliobacteriaceae</taxon>
        <taxon>Heliorestis</taxon>
    </lineage>
</organism>
<dbReference type="AlphaFoldDB" id="A0A5Q2N2H0"/>
<evidence type="ECO:0000313" key="1">
    <source>
        <dbReference type="EMBL" id="QGG48059.1"/>
    </source>
</evidence>
<protein>
    <submittedName>
        <fullName evidence="1">Uncharacterized protein</fullName>
    </submittedName>
</protein>
<name>A0A5Q2N2H0_9FIRM</name>
<keyword evidence="2" id="KW-1185">Reference proteome</keyword>
<dbReference type="Proteomes" id="UP000366051">
    <property type="component" value="Chromosome"/>
</dbReference>
<evidence type="ECO:0000313" key="2">
    <source>
        <dbReference type="Proteomes" id="UP000366051"/>
    </source>
</evidence>
<proteinExistence type="predicted"/>
<reference evidence="2" key="1">
    <citation type="submission" date="2019-11" db="EMBL/GenBank/DDBJ databases">
        <title>Genome sequence of Heliorestis convoluta strain HH, an alkaliphilic and minimalistic phototrophic bacterium from a soda lake in Egypt.</title>
        <authorList>
            <person name="Dewey E.D."/>
            <person name="Stokes L.M."/>
            <person name="Burchell B.M."/>
            <person name="Shaffer K.N."/>
            <person name="Huntington A.M."/>
            <person name="Baker J.M."/>
            <person name="Nadendla S."/>
            <person name="Giglio M.G."/>
            <person name="Touchman J.W."/>
            <person name="Blankenship R.E."/>
            <person name="Madigan M.T."/>
            <person name="Sattley W.M."/>
        </authorList>
    </citation>
    <scope>NUCLEOTIDE SEQUENCE [LARGE SCALE GENOMIC DNA]</scope>
    <source>
        <strain evidence="2">HH</strain>
    </source>
</reference>